<dbReference type="InterPro" id="IPR011761">
    <property type="entry name" value="ATP-grasp"/>
</dbReference>
<feature type="domain" description="Biotin carboxylation" evidence="16">
    <location>
        <begin position="6"/>
        <end position="450"/>
    </location>
</feature>
<dbReference type="SUPFAM" id="SSF51246">
    <property type="entry name" value="Rudiment single hybrid motif"/>
    <property type="match status" value="1"/>
</dbReference>
<dbReference type="InterPro" id="IPR050856">
    <property type="entry name" value="Biotin_carboxylase_complex"/>
</dbReference>
<dbReference type="Pfam" id="PF00364">
    <property type="entry name" value="Biotin_lipoyl"/>
    <property type="match status" value="1"/>
</dbReference>
<dbReference type="FunFam" id="3.40.50.20:FF:000010">
    <property type="entry name" value="Propionyl-CoA carboxylase subunit alpha"/>
    <property type="match status" value="1"/>
</dbReference>
<dbReference type="PANTHER" id="PTHR18866:SF126">
    <property type="entry name" value="BIOTIN CARBOXYLASE"/>
    <property type="match status" value="1"/>
</dbReference>
<comment type="pathway">
    <text evidence="8">Amino-acid degradation; L-leucine degradation.</text>
</comment>
<evidence type="ECO:0000259" key="16">
    <source>
        <dbReference type="PROSITE" id="PS50979"/>
    </source>
</evidence>
<dbReference type="FunFam" id="3.30.1490.20:FF:000003">
    <property type="entry name" value="acetyl-CoA carboxylase isoform X1"/>
    <property type="match status" value="1"/>
</dbReference>
<evidence type="ECO:0000256" key="1">
    <source>
        <dbReference type="ARBA" id="ARBA00001953"/>
    </source>
</evidence>
<dbReference type="PROSITE" id="PS00867">
    <property type="entry name" value="CPSASE_2"/>
    <property type="match status" value="1"/>
</dbReference>
<organism evidence="17 18">
    <name type="scientific">Subtercola boreus</name>
    <dbReference type="NCBI Taxonomy" id="120213"/>
    <lineage>
        <taxon>Bacteria</taxon>
        <taxon>Bacillati</taxon>
        <taxon>Actinomycetota</taxon>
        <taxon>Actinomycetes</taxon>
        <taxon>Micrococcales</taxon>
        <taxon>Microbacteriaceae</taxon>
        <taxon>Subtercola</taxon>
    </lineage>
</organism>
<dbReference type="InterPro" id="IPR011054">
    <property type="entry name" value="Rudment_hybrid_motif"/>
</dbReference>
<evidence type="ECO:0000256" key="8">
    <source>
        <dbReference type="ARBA" id="ARBA00046317"/>
    </source>
</evidence>
<feature type="domain" description="ATP-grasp" evidence="15">
    <location>
        <begin position="125"/>
        <end position="323"/>
    </location>
</feature>
<dbReference type="Gene3D" id="3.30.470.20">
    <property type="entry name" value="ATP-grasp fold, B domain"/>
    <property type="match status" value="1"/>
</dbReference>
<dbReference type="PROSITE" id="PS50979">
    <property type="entry name" value="BC"/>
    <property type="match status" value="1"/>
</dbReference>
<dbReference type="InterPro" id="IPR005479">
    <property type="entry name" value="CPAse_ATP-bd"/>
</dbReference>
<dbReference type="SUPFAM" id="SSF52440">
    <property type="entry name" value="PreATP-grasp domain"/>
    <property type="match status" value="1"/>
</dbReference>
<dbReference type="GO" id="GO:0046872">
    <property type="term" value="F:metal ion binding"/>
    <property type="evidence" value="ECO:0007669"/>
    <property type="project" value="InterPro"/>
</dbReference>
<dbReference type="GO" id="GO:0004075">
    <property type="term" value="F:biotin carboxylase activity"/>
    <property type="evidence" value="ECO:0007669"/>
    <property type="project" value="UniProtKB-EC"/>
</dbReference>
<evidence type="ECO:0000256" key="4">
    <source>
        <dbReference type="ARBA" id="ARBA00022741"/>
    </source>
</evidence>
<dbReference type="FunFam" id="3.30.470.20:FF:000028">
    <property type="entry name" value="Methylcrotonoyl-CoA carboxylase subunit alpha, mitochondrial"/>
    <property type="match status" value="1"/>
</dbReference>
<proteinExistence type="predicted"/>
<comment type="catalytic activity">
    <reaction evidence="9">
        <text>N(6)-biotinyl-L-lysyl-[protein] + hydrogencarbonate + ATP = N(6)-carboxybiotinyl-L-lysyl-[protein] + ADP + phosphate + H(+)</text>
        <dbReference type="Rhea" id="RHEA:13501"/>
        <dbReference type="Rhea" id="RHEA-COMP:10505"/>
        <dbReference type="Rhea" id="RHEA-COMP:10506"/>
        <dbReference type="ChEBI" id="CHEBI:15378"/>
        <dbReference type="ChEBI" id="CHEBI:17544"/>
        <dbReference type="ChEBI" id="CHEBI:30616"/>
        <dbReference type="ChEBI" id="CHEBI:43474"/>
        <dbReference type="ChEBI" id="CHEBI:83144"/>
        <dbReference type="ChEBI" id="CHEBI:83145"/>
        <dbReference type="ChEBI" id="CHEBI:456216"/>
        <dbReference type="EC" id="6.3.4.14"/>
    </reaction>
    <physiologicalReaction direction="left-to-right" evidence="9">
        <dbReference type="Rhea" id="RHEA:13502"/>
    </physiologicalReaction>
</comment>
<dbReference type="GO" id="GO:0005524">
    <property type="term" value="F:ATP binding"/>
    <property type="evidence" value="ECO:0007669"/>
    <property type="project" value="UniProtKB-UniRule"/>
</dbReference>
<evidence type="ECO:0000256" key="11">
    <source>
        <dbReference type="ARBA" id="ARBA00065901"/>
    </source>
</evidence>
<accession>A0A3E0VUY8</accession>
<dbReference type="PANTHER" id="PTHR18866">
    <property type="entry name" value="CARBOXYLASE:PYRUVATE/ACETYL-COA/PROPIONYL-COA CARBOXYLASE"/>
    <property type="match status" value="1"/>
</dbReference>
<comment type="subunit">
    <text evidence="11">The biotin-dependent acyl-CoA carboxylase complex is composed of AccA1, which contains the biotin carboxylase (BC) and biotin carboxyl carrier protein (BCCP) domains, and AccD1, which contains the carboxyl transferase (CT) domain. The AccA1/AccD1 complex forms a dodecamer.</text>
</comment>
<dbReference type="InterPro" id="IPR005481">
    <property type="entry name" value="BC-like_N"/>
</dbReference>
<dbReference type="InterPro" id="IPR011053">
    <property type="entry name" value="Single_hybrid_motif"/>
</dbReference>
<dbReference type="Pfam" id="PF21139">
    <property type="entry name" value="BT_MCC_alpha"/>
    <property type="match status" value="1"/>
</dbReference>
<dbReference type="Proteomes" id="UP000256541">
    <property type="component" value="Unassembled WGS sequence"/>
</dbReference>
<comment type="function">
    <text evidence="10">Component of a biotin-dependent acyl-CoA carboxylase complex. This subunit catalyzes the ATP-dependent carboxylation of the biotin carried by the biotin carboxyl carrier (BCC) domain, resulting in the formation of carboxyl biotin. When associated with the beta1 subunit AccD1, is involved in branched amino-acid catabolism with methylcrotonyl coenzyme A as the substrate.</text>
</comment>
<dbReference type="InterPro" id="IPR011764">
    <property type="entry name" value="Biotin_carboxylation_dom"/>
</dbReference>
<dbReference type="Pfam" id="PF02785">
    <property type="entry name" value="Biotin_carb_C"/>
    <property type="match status" value="1"/>
</dbReference>
<evidence type="ECO:0000259" key="14">
    <source>
        <dbReference type="PROSITE" id="PS50968"/>
    </source>
</evidence>
<keyword evidence="3" id="KW-0436">Ligase</keyword>
<dbReference type="PROSITE" id="PS50968">
    <property type="entry name" value="BIOTINYL_LIPOYL"/>
    <property type="match status" value="1"/>
</dbReference>
<dbReference type="Pfam" id="PF02786">
    <property type="entry name" value="CPSase_L_D2"/>
    <property type="match status" value="1"/>
</dbReference>
<dbReference type="EMBL" id="NBXB01000034">
    <property type="protein sequence ID" value="RFA13405.1"/>
    <property type="molecule type" value="Genomic_DNA"/>
</dbReference>
<evidence type="ECO:0000256" key="13">
    <source>
        <dbReference type="PROSITE-ProRule" id="PRU00409"/>
    </source>
</evidence>
<dbReference type="InterPro" id="IPR001882">
    <property type="entry name" value="Biotin_BS"/>
</dbReference>
<dbReference type="EC" id="6.3.4.14" evidence="2"/>
<keyword evidence="4 13" id="KW-0547">Nucleotide-binding</keyword>
<dbReference type="InterPro" id="IPR016185">
    <property type="entry name" value="PreATP-grasp_dom_sf"/>
</dbReference>
<evidence type="ECO:0000256" key="9">
    <source>
        <dbReference type="ARBA" id="ARBA00048501"/>
    </source>
</evidence>
<evidence type="ECO:0000256" key="3">
    <source>
        <dbReference type="ARBA" id="ARBA00022598"/>
    </source>
</evidence>
<dbReference type="SMART" id="SM00878">
    <property type="entry name" value="Biotin_carb_C"/>
    <property type="match status" value="1"/>
</dbReference>
<evidence type="ECO:0000259" key="15">
    <source>
        <dbReference type="PROSITE" id="PS50975"/>
    </source>
</evidence>
<protein>
    <recommendedName>
        <fullName evidence="12">Biotin-dependent 3-methylcrotonyl-coenzyme A carboxylase alpha1 subunit</fullName>
        <ecNumber evidence="2">6.3.4.14</ecNumber>
    </recommendedName>
</protein>
<dbReference type="PROSITE" id="PS00866">
    <property type="entry name" value="CPSASE_1"/>
    <property type="match status" value="1"/>
</dbReference>
<dbReference type="InterPro" id="IPR000089">
    <property type="entry name" value="Biotin_lipoyl"/>
</dbReference>
<evidence type="ECO:0000256" key="5">
    <source>
        <dbReference type="ARBA" id="ARBA00022840"/>
    </source>
</evidence>
<evidence type="ECO:0000256" key="2">
    <source>
        <dbReference type="ARBA" id="ARBA00013263"/>
    </source>
</evidence>
<dbReference type="CDD" id="cd06850">
    <property type="entry name" value="biotinyl_domain"/>
    <property type="match status" value="1"/>
</dbReference>
<comment type="cofactor">
    <cofactor evidence="1">
        <name>biotin</name>
        <dbReference type="ChEBI" id="CHEBI:57586"/>
    </cofactor>
</comment>
<dbReference type="Gene3D" id="2.40.50.100">
    <property type="match status" value="1"/>
</dbReference>
<dbReference type="AlphaFoldDB" id="A0A3E0VUY8"/>
<keyword evidence="6" id="KW-0809">Transit peptide</keyword>
<name>A0A3E0VUY8_9MICO</name>
<dbReference type="SUPFAM" id="SSF51230">
    <property type="entry name" value="Single hybrid motif"/>
    <property type="match status" value="1"/>
</dbReference>
<dbReference type="Pfam" id="PF00289">
    <property type="entry name" value="Biotin_carb_N"/>
    <property type="match status" value="1"/>
</dbReference>
<dbReference type="PROSITE" id="PS50975">
    <property type="entry name" value="ATP_GRASP"/>
    <property type="match status" value="1"/>
</dbReference>
<keyword evidence="5 13" id="KW-0067">ATP-binding</keyword>
<dbReference type="InterPro" id="IPR005482">
    <property type="entry name" value="Biotin_COase_C"/>
</dbReference>
<dbReference type="FunFam" id="2.40.50.100:FF:000003">
    <property type="entry name" value="Acetyl-CoA carboxylase biotin carboxyl carrier protein"/>
    <property type="match status" value="1"/>
</dbReference>
<dbReference type="PROSITE" id="PS00188">
    <property type="entry name" value="BIOTIN"/>
    <property type="match status" value="1"/>
</dbReference>
<keyword evidence="7" id="KW-0092">Biotin</keyword>
<evidence type="ECO:0000256" key="7">
    <source>
        <dbReference type="ARBA" id="ARBA00023267"/>
    </source>
</evidence>
<evidence type="ECO:0000313" key="18">
    <source>
        <dbReference type="Proteomes" id="UP000256541"/>
    </source>
</evidence>
<feature type="domain" description="Lipoyl-binding" evidence="14">
    <location>
        <begin position="581"/>
        <end position="664"/>
    </location>
</feature>
<evidence type="ECO:0000256" key="6">
    <source>
        <dbReference type="ARBA" id="ARBA00022946"/>
    </source>
</evidence>
<sequence length="691" mass="72822">MTGVTRIRTLLIANRGEIACRVIRTAREMGIRTVAVFSDADEDALFVRQADRAVRLPGVTPAGTYLRGELIIEAALRTGADAVHPGYGFLSENAGFAEAVGEAGLIFVGPTPEAIRAMGSKIRAKELMAAAGVPVLQGRAVTGESSEAEVVAAVADIGYPLLVKASAGGGGRGMRIVMEPSELAESVASARREAGSAFGDDAVFVEKYITAPRHVEVQIFGDTHGTVVHLFERECSIQRRYQKVIEEAPSPVVSAALREELGAAAVAAGTALGYVGAGTVEFILDQEGGFHFLEVNTRLQVEHPVTELITGLDLVRLQLLVAQGDPLPPEALTATITGHAVEVRLYAEDPSAGFLPTSGRLREFSVPSSVRTDTGFASGDAVSIHYDPMLAKVIAYAPTRTEAALKLSAALREARLHGVRTNRDLLAGILSEPEFLAARIDTAYLERHPVEELSVTPSADQHRRAVAAAVLALRARQRDRATVQAAVSPGWRNVVSAPARLTLADDSGRSVDIRYRIDARHSQLTIDGDPLGDAFVFGVAAEGTDSYRVTLEVDRLREEFRIVFTGETIDVDGPCGGTEFTQVDPLPAPGSTALAGSLSAPMPGSVVRVEVGAGAHVVTGQTIVILEAMKMEHAVRAPHDGIVESVPVAVGDQVDIGQVLAVVGLAVDNPADVDPLVADRADAGSDEAQDG</sequence>
<dbReference type="SUPFAM" id="SSF56059">
    <property type="entry name" value="Glutathione synthetase ATP-binding domain-like"/>
    <property type="match status" value="1"/>
</dbReference>
<evidence type="ECO:0000256" key="10">
    <source>
        <dbReference type="ARBA" id="ARBA00053351"/>
    </source>
</evidence>
<comment type="caution">
    <text evidence="17">The sequence shown here is derived from an EMBL/GenBank/DDBJ whole genome shotgun (WGS) entry which is preliminary data.</text>
</comment>
<gene>
    <name evidence="17" type="ORF">B7R22_12050</name>
</gene>
<reference evidence="17 18" key="1">
    <citation type="submission" date="2017-04" db="EMBL/GenBank/DDBJ databases">
        <title>Comparative genome analysis of Subtercola boreus.</title>
        <authorList>
            <person name="Cho Y.-J."/>
            <person name="Cho A."/>
            <person name="Kim O.-S."/>
            <person name="Lee J.-I."/>
        </authorList>
    </citation>
    <scope>NUCLEOTIDE SEQUENCE [LARGE SCALE GENOMIC DNA]</scope>
    <source>
        <strain evidence="17 18">P27479</strain>
    </source>
</reference>
<evidence type="ECO:0000256" key="12">
    <source>
        <dbReference type="ARBA" id="ARBA00074050"/>
    </source>
</evidence>
<dbReference type="InterPro" id="IPR048429">
    <property type="entry name" value="MCC_alpha_BT"/>
</dbReference>
<evidence type="ECO:0000313" key="17">
    <source>
        <dbReference type="EMBL" id="RFA13405.1"/>
    </source>
</evidence>